<feature type="domain" description="N-acetyltransferase" evidence="1">
    <location>
        <begin position="16"/>
        <end position="211"/>
    </location>
</feature>
<evidence type="ECO:0000313" key="2">
    <source>
        <dbReference type="EMBL" id="MFC1428519.1"/>
    </source>
</evidence>
<dbReference type="Pfam" id="PF13508">
    <property type="entry name" value="Acetyltransf_7"/>
    <property type="match status" value="1"/>
</dbReference>
<dbReference type="InterPro" id="IPR016181">
    <property type="entry name" value="Acyl_CoA_acyltransferase"/>
</dbReference>
<dbReference type="Proteomes" id="UP001592529">
    <property type="component" value="Unassembled WGS sequence"/>
</dbReference>
<dbReference type="PROSITE" id="PS51186">
    <property type="entry name" value="GNAT"/>
    <property type="match status" value="1"/>
</dbReference>
<dbReference type="Gene3D" id="3.40.630.30">
    <property type="match status" value="1"/>
</dbReference>
<evidence type="ECO:0000313" key="3">
    <source>
        <dbReference type="Proteomes" id="UP001592529"/>
    </source>
</evidence>
<dbReference type="SUPFAM" id="SSF55729">
    <property type="entry name" value="Acyl-CoA N-acyltransferases (Nat)"/>
    <property type="match status" value="1"/>
</dbReference>
<keyword evidence="3" id="KW-1185">Reference proteome</keyword>
<dbReference type="RefSeq" id="WP_380527894.1">
    <property type="nucleotide sequence ID" value="NZ_JBHFAA010000025.1"/>
</dbReference>
<evidence type="ECO:0000259" key="1">
    <source>
        <dbReference type="PROSITE" id="PS51186"/>
    </source>
</evidence>
<reference evidence="2 3" key="1">
    <citation type="submission" date="2024-09" db="EMBL/GenBank/DDBJ databases">
        <authorList>
            <person name="Lee S.D."/>
        </authorList>
    </citation>
    <scope>NUCLEOTIDE SEQUENCE [LARGE SCALE GENOMIC DNA]</scope>
    <source>
        <strain evidence="2 3">N1-12</strain>
    </source>
</reference>
<name>A0ABV6WSE3_9ACTN</name>
<dbReference type="InterPro" id="IPR000182">
    <property type="entry name" value="GNAT_dom"/>
</dbReference>
<dbReference type="CDD" id="cd04301">
    <property type="entry name" value="NAT_SF"/>
    <property type="match status" value="1"/>
</dbReference>
<accession>A0ABV6WSE3</accession>
<dbReference type="EMBL" id="JBHFAA010000025">
    <property type="protein sequence ID" value="MFC1428519.1"/>
    <property type="molecule type" value="Genomic_DNA"/>
</dbReference>
<proteinExistence type="predicted"/>
<sequence length="226" mass="23691">MNGTRISEGWDLPHGGRIRLARPGEVPAADALLDPVGVRVESLAAQGVDDGSLATLLKAGLDGGQNALALAVATAIAGKELKDAVPGLSLLLVAEDPQRQIVGALTAMPPYSVVAALADRGVSGERLAFLCMVIAKISGLAVADTARGRGIGTQLLKRATQIYQQLSFQLVYGQFDDDSATLPAFYASRGFTVKAVGESEDLSVFLGVPLAVHSGPTERLFTRWRR</sequence>
<gene>
    <name evidence="2" type="ORF">ACEZCY_35695</name>
</gene>
<comment type="caution">
    <text evidence="2">The sequence shown here is derived from an EMBL/GenBank/DDBJ whole genome shotgun (WGS) entry which is preliminary data.</text>
</comment>
<organism evidence="2 3">
    <name type="scientific">Streptacidiphilus alkalitolerans</name>
    <dbReference type="NCBI Taxonomy" id="3342712"/>
    <lineage>
        <taxon>Bacteria</taxon>
        <taxon>Bacillati</taxon>
        <taxon>Actinomycetota</taxon>
        <taxon>Actinomycetes</taxon>
        <taxon>Kitasatosporales</taxon>
        <taxon>Streptomycetaceae</taxon>
        <taxon>Streptacidiphilus</taxon>
    </lineage>
</organism>
<protein>
    <submittedName>
        <fullName evidence="2">GNAT family N-acetyltransferase</fullName>
    </submittedName>
</protein>